<protein>
    <submittedName>
        <fullName evidence="1">Uncharacterized protein</fullName>
    </submittedName>
</protein>
<keyword evidence="2" id="KW-1185">Reference proteome</keyword>
<evidence type="ECO:0000313" key="1">
    <source>
        <dbReference type="EMBL" id="KAJ4450787.1"/>
    </source>
</evidence>
<accession>A0ABQ8TXG0</accession>
<comment type="caution">
    <text evidence="1">The sequence shown here is derived from an EMBL/GenBank/DDBJ whole genome shotgun (WGS) entry which is preliminary data.</text>
</comment>
<evidence type="ECO:0000313" key="2">
    <source>
        <dbReference type="Proteomes" id="UP001148838"/>
    </source>
</evidence>
<gene>
    <name evidence="1" type="ORF">ANN_02217</name>
</gene>
<organism evidence="1 2">
    <name type="scientific">Periplaneta americana</name>
    <name type="common">American cockroach</name>
    <name type="synonym">Blatta americana</name>
    <dbReference type="NCBI Taxonomy" id="6978"/>
    <lineage>
        <taxon>Eukaryota</taxon>
        <taxon>Metazoa</taxon>
        <taxon>Ecdysozoa</taxon>
        <taxon>Arthropoda</taxon>
        <taxon>Hexapoda</taxon>
        <taxon>Insecta</taxon>
        <taxon>Pterygota</taxon>
        <taxon>Neoptera</taxon>
        <taxon>Polyneoptera</taxon>
        <taxon>Dictyoptera</taxon>
        <taxon>Blattodea</taxon>
        <taxon>Blattoidea</taxon>
        <taxon>Blattidae</taxon>
        <taxon>Blattinae</taxon>
        <taxon>Periplaneta</taxon>
    </lineage>
</organism>
<sequence>MICFLMTLVGTGRFSRVVYKLSMRGHSYLLNKWDFSTVKSSLNKVDRHYTGRDLIEIIASASHKFRVRQEREKSLQYQHTTTSSGQRRNGYIEALLYIGGLQTKHFLFAFGAEIALPTKRLTLIVNQLQRTKFVT</sequence>
<proteinExistence type="predicted"/>
<dbReference type="Proteomes" id="UP001148838">
    <property type="component" value="Unassembled WGS sequence"/>
</dbReference>
<reference evidence="1 2" key="1">
    <citation type="journal article" date="2022" name="Allergy">
        <title>Genome assembly and annotation of Periplaneta americana reveal a comprehensive cockroach allergen profile.</title>
        <authorList>
            <person name="Wang L."/>
            <person name="Xiong Q."/>
            <person name="Saelim N."/>
            <person name="Wang L."/>
            <person name="Nong W."/>
            <person name="Wan A.T."/>
            <person name="Shi M."/>
            <person name="Liu X."/>
            <person name="Cao Q."/>
            <person name="Hui J.H.L."/>
            <person name="Sookrung N."/>
            <person name="Leung T.F."/>
            <person name="Tungtrongchitr A."/>
            <person name="Tsui S.K.W."/>
        </authorList>
    </citation>
    <scope>NUCLEOTIDE SEQUENCE [LARGE SCALE GENOMIC DNA]</scope>
    <source>
        <strain evidence="1">PWHHKU_190912</strain>
    </source>
</reference>
<name>A0ABQ8TXG0_PERAM</name>
<dbReference type="EMBL" id="JAJSOF020000001">
    <property type="protein sequence ID" value="KAJ4450787.1"/>
    <property type="molecule type" value="Genomic_DNA"/>
</dbReference>